<evidence type="ECO:0000313" key="2">
    <source>
        <dbReference type="EMBL" id="XCO00287.1"/>
    </source>
</evidence>
<name>A0AAU8MI32_9CAUD</name>
<evidence type="ECO:0000313" key="3">
    <source>
        <dbReference type="EMBL" id="XCO00387.1"/>
    </source>
</evidence>
<evidence type="ECO:0000256" key="1">
    <source>
        <dbReference type="SAM" id="Coils"/>
    </source>
</evidence>
<feature type="coiled-coil region" evidence="1">
    <location>
        <begin position="23"/>
        <end position="92"/>
    </location>
</feature>
<reference evidence="4" key="1">
    <citation type="submission" date="2024-06" db="EMBL/GenBank/DDBJ databases">
        <title>Intestivirid acquisition increases across infancy in a wild primate population.</title>
        <authorList>
            <person name="Schneider-Creas I.A."/>
            <person name="Moya I.L."/>
            <person name="Chiou K.L."/>
            <person name="Baniel A."/>
            <person name="Azanaw Haile A."/>
            <person name="Kebede F."/>
            <person name="Abebe B."/>
            <person name="Snyder-Mackler N."/>
            <person name="Varsani A."/>
        </authorList>
    </citation>
    <scope>NUCLEOTIDE SEQUENCE</scope>
    <source>
        <strain evidence="2">Int_RNL_2016_0117_DIX</strain>
        <strain evidence="4">Int_RNL_2017_0546_COW</strain>
        <strain evidence="3">Int_RNL_2018_0945_COW</strain>
    </source>
</reference>
<protein>
    <submittedName>
        <fullName evidence="4">DNA binding protein HU beta</fullName>
    </submittedName>
</protein>
<proteinExistence type="predicted"/>
<evidence type="ECO:0000313" key="4">
    <source>
        <dbReference type="EMBL" id="XCO00484.1"/>
    </source>
</evidence>
<dbReference type="EMBL" id="PP965498">
    <property type="protein sequence ID" value="XCO00387.1"/>
    <property type="molecule type" value="Genomic_DNA"/>
</dbReference>
<dbReference type="EMBL" id="PP965499">
    <property type="protein sequence ID" value="XCO00484.1"/>
    <property type="molecule type" value="Genomic_DNA"/>
</dbReference>
<keyword evidence="1" id="KW-0175">Coiled coil</keyword>
<accession>A0AAU8MI32</accession>
<organism evidence="4">
    <name type="scientific">Geladintestivirus 1</name>
    <dbReference type="NCBI Taxonomy" id="3233133"/>
    <lineage>
        <taxon>Viruses</taxon>
        <taxon>Duplodnaviria</taxon>
        <taxon>Heunggongvirae</taxon>
        <taxon>Uroviricota</taxon>
        <taxon>Caudoviricetes</taxon>
        <taxon>Crassvirales</taxon>
    </lineage>
</organism>
<dbReference type="EMBL" id="PP965497">
    <property type="protein sequence ID" value="XCO00287.1"/>
    <property type="molecule type" value="Genomic_DNA"/>
</dbReference>
<sequence>MARQMYYPHGGYEITVVSKEDILETMEANIKDKEVMFEILKRLEIDATKFLNEGRWTGIPYLGSIKFKEGRLDNYRNHKEILEDAVKTMTRREYYMFRTELAKDTDAKIRANRYINWITSMSVKKNKKLYKKLCVNYSIEIAKVILFSLYKVKEVEHFDIYDN</sequence>